<feature type="transmembrane region" description="Helical" evidence="2">
    <location>
        <begin position="96"/>
        <end position="117"/>
    </location>
</feature>
<feature type="domain" description="CAAX prenyl protease 2/Lysostaphin resistance protein A-like" evidence="3">
    <location>
        <begin position="172"/>
        <end position="269"/>
    </location>
</feature>
<evidence type="ECO:0000256" key="2">
    <source>
        <dbReference type="SAM" id="Phobius"/>
    </source>
</evidence>
<feature type="region of interest" description="Disordered" evidence="1">
    <location>
        <begin position="1"/>
        <end position="28"/>
    </location>
</feature>
<dbReference type="InterPro" id="IPR003675">
    <property type="entry name" value="Rce1/LyrA-like_dom"/>
</dbReference>
<protein>
    <submittedName>
        <fullName evidence="4">Abortive infection protein</fullName>
    </submittedName>
</protein>
<keyword evidence="2" id="KW-0812">Transmembrane</keyword>
<keyword evidence="2" id="KW-1133">Transmembrane helix</keyword>
<proteinExistence type="predicted"/>
<dbReference type="OrthoDB" id="7171777at2"/>
<feature type="transmembrane region" description="Helical" evidence="2">
    <location>
        <begin position="297"/>
        <end position="316"/>
    </location>
</feature>
<feature type="compositionally biased region" description="Gly residues" evidence="1">
    <location>
        <begin position="7"/>
        <end position="16"/>
    </location>
</feature>
<feature type="transmembrane region" description="Helical" evidence="2">
    <location>
        <begin position="47"/>
        <end position="76"/>
    </location>
</feature>
<dbReference type="Pfam" id="PF02517">
    <property type="entry name" value="Rce1-like"/>
    <property type="match status" value="1"/>
</dbReference>
<dbReference type="Proteomes" id="UP000698242">
    <property type="component" value="Unassembled WGS sequence"/>
</dbReference>
<feature type="transmembrane region" description="Helical" evidence="2">
    <location>
        <begin position="208"/>
        <end position="224"/>
    </location>
</feature>
<feature type="transmembrane region" description="Helical" evidence="2">
    <location>
        <begin position="137"/>
        <end position="157"/>
    </location>
</feature>
<feature type="transmembrane region" description="Helical" evidence="2">
    <location>
        <begin position="169"/>
        <end position="187"/>
    </location>
</feature>
<keyword evidence="5" id="KW-1185">Reference proteome</keyword>
<comment type="caution">
    <text evidence="4">The sequence shown here is derived from an EMBL/GenBank/DDBJ whole genome shotgun (WGS) entry which is preliminary data.</text>
</comment>
<sequence>METGSMAGRGGHGGTRPGPRAPGGAAAGPRWPELSAFVRTARRRPALWRLGAGLVLGAAVYMLWAALTFGAIYLVLGAESLLDWLGRMSLPQTPGATLLLLSTFAGLGLAPMAAARLLHRRRAASLFGPRRRLVRDFLRAGAAVALLYAAGLALWSIGFDARQQLETSLWLSLLPVALAGVLIQTGAEELLFRGYLLQQLAARFRSPLAWMVLPSILFGLLHFDPGAQGAGAWLPVFSAGLFGLIAADLTARTGSIGAAWGFHFANNVLAILVLATEGTITGLALKVTPYALGAQDVPDILVLGDMAMMLAAWWLARRLCDGPPRRGAGFAIAAATD</sequence>
<dbReference type="GO" id="GO:0080120">
    <property type="term" value="P:CAAX-box protein maturation"/>
    <property type="evidence" value="ECO:0007669"/>
    <property type="project" value="UniProtKB-ARBA"/>
</dbReference>
<gene>
    <name evidence="4" type="primary">abi</name>
    <name evidence="4" type="ORF">PMES_00373</name>
</gene>
<organism evidence="4 5">
    <name type="scientific">Profundibacterium mesophilum KAUST100406-0324</name>
    <dbReference type="NCBI Taxonomy" id="1037889"/>
    <lineage>
        <taxon>Bacteria</taxon>
        <taxon>Pseudomonadati</taxon>
        <taxon>Pseudomonadota</taxon>
        <taxon>Alphaproteobacteria</taxon>
        <taxon>Rhodobacterales</taxon>
        <taxon>Roseobacteraceae</taxon>
        <taxon>Profundibacterium</taxon>
    </lineage>
</organism>
<dbReference type="RefSeq" id="WP_159963835.1">
    <property type="nucleotide sequence ID" value="NZ_APKE01000005.1"/>
</dbReference>
<dbReference type="EMBL" id="APKE01000005">
    <property type="protein sequence ID" value="KAF0677326.1"/>
    <property type="molecule type" value="Genomic_DNA"/>
</dbReference>
<keyword evidence="2" id="KW-0472">Membrane</keyword>
<feature type="transmembrane region" description="Helical" evidence="2">
    <location>
        <begin position="263"/>
        <end position="285"/>
    </location>
</feature>
<accession>A0A921TEH9</accession>
<reference evidence="4" key="1">
    <citation type="submission" date="2013-03" db="EMBL/GenBank/DDBJ databases">
        <title>Genome Sequence of the Profundibacterium mesophilum strain KAUST100406-0324T from Red Sea, a novel genus in the family Rhodobacteraceae.</title>
        <authorList>
            <person name="Essack M."/>
            <person name="Alam I."/>
            <person name="Lafi F."/>
            <person name="Alawi W."/>
            <person name="Kamanu F."/>
            <person name="Al-Suwailem A."/>
            <person name="Lee O.O."/>
            <person name="Xu Y."/>
            <person name="Bajic V."/>
            <person name="Qian P.-Y."/>
            <person name="Archer J."/>
        </authorList>
    </citation>
    <scope>NUCLEOTIDE SEQUENCE</scope>
    <source>
        <strain evidence="4">KAUST100406-0324</strain>
    </source>
</reference>
<feature type="transmembrane region" description="Helical" evidence="2">
    <location>
        <begin position="230"/>
        <end position="251"/>
    </location>
</feature>
<evidence type="ECO:0000256" key="1">
    <source>
        <dbReference type="SAM" id="MobiDB-lite"/>
    </source>
</evidence>
<name>A0A921TEH9_9RHOB</name>
<evidence type="ECO:0000313" key="4">
    <source>
        <dbReference type="EMBL" id="KAF0677326.1"/>
    </source>
</evidence>
<evidence type="ECO:0000313" key="5">
    <source>
        <dbReference type="Proteomes" id="UP000698242"/>
    </source>
</evidence>
<evidence type="ECO:0000259" key="3">
    <source>
        <dbReference type="Pfam" id="PF02517"/>
    </source>
</evidence>
<dbReference type="InterPro" id="IPR052710">
    <property type="entry name" value="CAAX_protease"/>
</dbReference>
<dbReference type="PANTHER" id="PTHR36435:SF1">
    <property type="entry name" value="CAAX AMINO TERMINAL PROTEASE FAMILY PROTEIN"/>
    <property type="match status" value="1"/>
</dbReference>
<dbReference type="PANTHER" id="PTHR36435">
    <property type="entry name" value="SLR1288 PROTEIN"/>
    <property type="match status" value="1"/>
</dbReference>
<dbReference type="AlphaFoldDB" id="A0A921TEH9"/>
<dbReference type="GO" id="GO:0004175">
    <property type="term" value="F:endopeptidase activity"/>
    <property type="evidence" value="ECO:0007669"/>
    <property type="project" value="UniProtKB-ARBA"/>
</dbReference>